<keyword evidence="1" id="KW-0812">Transmembrane</keyword>
<dbReference type="EMBL" id="LN831302">
    <property type="protein sequence ID" value="CQH58010.1"/>
    <property type="molecule type" value="Genomic_DNA"/>
</dbReference>
<gene>
    <name evidence="2" type="ORF">HHUB_2653</name>
</gene>
<proteinExistence type="predicted"/>
<dbReference type="KEGG" id="hhb:Hhub_2653"/>
<keyword evidence="1" id="KW-0472">Membrane</keyword>
<dbReference type="RefSeq" id="WP_059057082.1">
    <property type="nucleotide sequence ID" value="NZ_CEML01000001.1"/>
</dbReference>
<reference evidence="3" key="1">
    <citation type="journal article" date="2016" name="Environ. Microbiol.">
        <title>The complete genome of a viable archaeum isolated from 123-million-year-old rock salt.</title>
        <authorList>
            <person name="Jaakkola S.T."/>
            <person name="Pfeiffer F."/>
            <person name="Ravantti J.J."/>
            <person name="Guo Q."/>
            <person name="Liu Y."/>
            <person name="Chen X."/>
            <person name="Ma H."/>
            <person name="Yang C."/>
            <person name="Oksanen H.M."/>
            <person name="Bamford D.H."/>
        </authorList>
    </citation>
    <scope>NUCLEOTIDE SEQUENCE</scope>
    <source>
        <strain evidence="3">JI20-1</strain>
    </source>
</reference>
<evidence type="ECO:0000256" key="1">
    <source>
        <dbReference type="SAM" id="Phobius"/>
    </source>
</evidence>
<feature type="transmembrane region" description="Helical" evidence="1">
    <location>
        <begin position="12"/>
        <end position="36"/>
    </location>
</feature>
<dbReference type="OrthoDB" id="239588at2157"/>
<name>A0A0U5HUT2_9EURY</name>
<evidence type="ECO:0000313" key="2">
    <source>
        <dbReference type="EMBL" id="CQH58010.1"/>
    </source>
</evidence>
<sequence>MVSSRTATAAAGVLASLAVSVAAWVVFDVAVFFLAVPLIPLLFRRRTEEPTVYECPECGFRTRDPEFAYCPRDGTGLEAR</sequence>
<protein>
    <submittedName>
        <fullName evidence="2">Uncharacterized protein</fullName>
    </submittedName>
</protein>
<evidence type="ECO:0000313" key="3">
    <source>
        <dbReference type="Proteomes" id="UP000066737"/>
    </source>
</evidence>
<dbReference type="AlphaFoldDB" id="A0A0U5HUT2"/>
<keyword evidence="3" id="KW-1185">Reference proteome</keyword>
<keyword evidence="1" id="KW-1133">Transmembrane helix</keyword>
<dbReference type="STRING" id="1407499.HHUB_2653"/>
<dbReference type="Proteomes" id="UP000066737">
    <property type="component" value="Chromosome I"/>
</dbReference>
<accession>A0A0U5HUT2</accession>
<dbReference type="GeneID" id="26659286"/>
<organism evidence="2 3">
    <name type="scientific">Halobacterium hubeiense</name>
    <dbReference type="NCBI Taxonomy" id="1407499"/>
    <lineage>
        <taxon>Archaea</taxon>
        <taxon>Methanobacteriati</taxon>
        <taxon>Methanobacteriota</taxon>
        <taxon>Stenosarchaea group</taxon>
        <taxon>Halobacteria</taxon>
        <taxon>Halobacteriales</taxon>
        <taxon>Halobacteriaceae</taxon>
        <taxon>Halobacterium</taxon>
    </lineage>
</organism>